<comment type="caution">
    <text evidence="1">The sequence shown here is derived from an EMBL/GenBank/DDBJ whole genome shotgun (WGS) entry which is preliminary data.</text>
</comment>
<name>A0ACB9M4G9_9MYRT</name>
<sequence length="156" mass="17825">MSPVLCEILLSGYITTSSIWRRTHLVQSFSVAFLYWLYYNSGSEEDLRVLIEQRKRKRMISNRESAGRSRMRKQNHLDDLAAHAAQLQAGNHRLASAIDMATRYYLAVKTQNSILKDQMDELCHRLRSLDEIIASCGINSDPSACPLTFDGFLMNP</sequence>
<evidence type="ECO:0000313" key="2">
    <source>
        <dbReference type="Proteomes" id="UP001057402"/>
    </source>
</evidence>
<evidence type="ECO:0000313" key="1">
    <source>
        <dbReference type="EMBL" id="KAI4318347.1"/>
    </source>
</evidence>
<dbReference type="EMBL" id="CM042889">
    <property type="protein sequence ID" value="KAI4318347.1"/>
    <property type="molecule type" value="Genomic_DNA"/>
</dbReference>
<protein>
    <submittedName>
        <fullName evidence="1">Uncharacterized protein</fullName>
    </submittedName>
</protein>
<proteinExistence type="predicted"/>
<accession>A0ACB9M4G9</accession>
<gene>
    <name evidence="1" type="ORF">MLD38_032066</name>
</gene>
<keyword evidence="2" id="KW-1185">Reference proteome</keyword>
<organism evidence="1 2">
    <name type="scientific">Melastoma candidum</name>
    <dbReference type="NCBI Taxonomy" id="119954"/>
    <lineage>
        <taxon>Eukaryota</taxon>
        <taxon>Viridiplantae</taxon>
        <taxon>Streptophyta</taxon>
        <taxon>Embryophyta</taxon>
        <taxon>Tracheophyta</taxon>
        <taxon>Spermatophyta</taxon>
        <taxon>Magnoliopsida</taxon>
        <taxon>eudicotyledons</taxon>
        <taxon>Gunneridae</taxon>
        <taxon>Pentapetalae</taxon>
        <taxon>rosids</taxon>
        <taxon>malvids</taxon>
        <taxon>Myrtales</taxon>
        <taxon>Melastomataceae</taxon>
        <taxon>Melastomatoideae</taxon>
        <taxon>Melastomateae</taxon>
        <taxon>Melastoma</taxon>
    </lineage>
</organism>
<dbReference type="Proteomes" id="UP001057402">
    <property type="component" value="Chromosome 10"/>
</dbReference>
<reference evidence="2" key="1">
    <citation type="journal article" date="2023" name="Front. Plant Sci.">
        <title>Chromosomal-level genome assembly of Melastoma candidum provides insights into trichome evolution.</title>
        <authorList>
            <person name="Zhong Y."/>
            <person name="Wu W."/>
            <person name="Sun C."/>
            <person name="Zou P."/>
            <person name="Liu Y."/>
            <person name="Dai S."/>
            <person name="Zhou R."/>
        </authorList>
    </citation>
    <scope>NUCLEOTIDE SEQUENCE [LARGE SCALE GENOMIC DNA]</scope>
</reference>